<dbReference type="PANTHER" id="PTHR35807">
    <property type="entry name" value="TRANSCRIPTIONAL REGULATOR REDD-RELATED"/>
    <property type="match status" value="1"/>
</dbReference>
<dbReference type="EMBL" id="CP007128">
    <property type="protein sequence ID" value="AHG91848.1"/>
    <property type="molecule type" value="Genomic_DNA"/>
</dbReference>
<dbReference type="InParanoid" id="W0RQM5"/>
<dbReference type="SUPFAM" id="SSF46894">
    <property type="entry name" value="C-terminal effector domain of the bipartite response regulators"/>
    <property type="match status" value="1"/>
</dbReference>
<dbReference type="InterPro" id="IPR011990">
    <property type="entry name" value="TPR-like_helical_dom_sf"/>
</dbReference>
<dbReference type="eggNOG" id="COG0457">
    <property type="taxonomic scope" value="Bacteria"/>
</dbReference>
<dbReference type="KEGG" id="gba:J421_4311"/>
<evidence type="ECO:0000256" key="1">
    <source>
        <dbReference type="SAM" id="MobiDB-lite"/>
    </source>
</evidence>
<dbReference type="AlphaFoldDB" id="W0RQM5"/>
<sequence>MIRIDTLGGLSVRGDEGKPLAGAAAQPRRMAILALLARAGERGMSREKILALLWPDAGEERGPRALAQALYALRKDLGADEAIGGARELRFDPAIVSTDVAECAAAMARGDDARAVALYQGPFLDGFHLPGADAFTRWVEEERRTLQREHERALESLARAASARGAPADAVGWWRKLAALEPLNARVTVGLMESLDKSGDRAGALRHAHIYQLLVQQELELPPDREVLALAERLRRGESDAAVAIAVAPPPPAPVPYAPPTPPTPATSVEPETTAPPPPPSIARRTARWPTRWVAGLTLAAAGVALLVARATSLPGVRAAPADAASVVAIGHIAAFGSDTMQASMAAAVADLLTTSLARAPGIRVVSHGRMLELVRRAGALADTSADRFVDAARQAGATEVIDGTLYARTGGRLRLDLRRVDLATGAIGDVHTIEGSDLFALVDSGTTRLVAALGTEAPAGSVADVTTRSVAAYRLYERGIHAFYSGDLRAAHGLFDDALAEDSLFALASYYFAISTPDAGTDVGRDSVVARLARTKRLSARAAERDRLTILADLAYRTSSPALRAYAESLATRYPAEVDGHLYAGIALALEGDFAAAVPRLERVVAMDSLGLHDPHARCAACDALSWLASTYTLADSLPAAERVTRRWVRLQPQSTAAAVSLVGVLDSEGRFDEAASIYRERVASEQRVDNVLGFWVMHYLLKGDYPTADRLLAVQTPFLDEARQLEAYWWLAVSRRQQGRIAEALDAARRLRSIRHAGVAGLQSDAVLEAQMRLEHGEPRVAAALFDSLARLRFVGEEPPTRARRMAWGLTHVGSALAAAGDTAALARLVDSVRTLGAASGYGRDHRLHHHLRGLLLVARGDTAGAIDELRQAFYSTTIGYTRTNLILGALYLGKRRPRDAVAILQPALRGSLEASNLYVNRTELHELLARAWDAAAARDSAAAHYLVVVRAWAAPDPVLAPRAAYARARLAVLTPGRAP</sequence>
<dbReference type="SUPFAM" id="SSF48452">
    <property type="entry name" value="TPR-like"/>
    <property type="match status" value="2"/>
</dbReference>
<dbReference type="HOGENOM" id="CLU_300115_0_0_0"/>
<reference evidence="3 4" key="1">
    <citation type="journal article" date="2014" name="Genome Announc.">
        <title>Genome Sequence and Methylome of Soil Bacterium Gemmatirosa kalamazoonensis KBS708T, a Member of the Rarely Cultivated Gemmatimonadetes Phylum.</title>
        <authorList>
            <person name="Debruyn J.M."/>
            <person name="Radosevich M."/>
            <person name="Wommack K.E."/>
            <person name="Polson S.W."/>
            <person name="Hauser L.J."/>
            <person name="Fawaz M.N."/>
            <person name="Korlach J."/>
            <person name="Tsai Y.C."/>
        </authorList>
    </citation>
    <scope>NUCLEOTIDE SEQUENCE [LARGE SCALE GENOMIC DNA]</scope>
    <source>
        <strain evidence="3 4">KBS708</strain>
    </source>
</reference>
<dbReference type="Proteomes" id="UP000019151">
    <property type="component" value="Chromosome"/>
</dbReference>
<dbReference type="SMART" id="SM01043">
    <property type="entry name" value="BTAD"/>
    <property type="match status" value="1"/>
</dbReference>
<dbReference type="GO" id="GO:0003677">
    <property type="term" value="F:DNA binding"/>
    <property type="evidence" value="ECO:0007669"/>
    <property type="project" value="InterPro"/>
</dbReference>
<dbReference type="InterPro" id="IPR051677">
    <property type="entry name" value="AfsR-DnrI-RedD_regulator"/>
</dbReference>
<dbReference type="RefSeq" id="WP_025413281.1">
    <property type="nucleotide sequence ID" value="NZ_CP007128.1"/>
</dbReference>
<dbReference type="eggNOG" id="COG3629">
    <property type="taxonomic scope" value="Bacteria"/>
</dbReference>
<feature type="region of interest" description="Disordered" evidence="1">
    <location>
        <begin position="249"/>
        <end position="285"/>
    </location>
</feature>
<evidence type="ECO:0000313" key="3">
    <source>
        <dbReference type="EMBL" id="AHG91848.1"/>
    </source>
</evidence>
<dbReference type="OrthoDB" id="27092at2"/>
<dbReference type="Gene3D" id="1.25.40.10">
    <property type="entry name" value="Tetratricopeptide repeat domain"/>
    <property type="match status" value="3"/>
</dbReference>
<dbReference type="InterPro" id="IPR016032">
    <property type="entry name" value="Sig_transdc_resp-reg_C-effctor"/>
</dbReference>
<evidence type="ECO:0000313" key="4">
    <source>
        <dbReference type="Proteomes" id="UP000019151"/>
    </source>
</evidence>
<feature type="domain" description="Bacterial transcriptional activator" evidence="2">
    <location>
        <begin position="98"/>
        <end position="235"/>
    </location>
</feature>
<evidence type="ECO:0000259" key="2">
    <source>
        <dbReference type="SMART" id="SM01043"/>
    </source>
</evidence>
<proteinExistence type="predicted"/>
<dbReference type="Pfam" id="PF03704">
    <property type="entry name" value="BTAD"/>
    <property type="match status" value="1"/>
</dbReference>
<dbReference type="InterPro" id="IPR036388">
    <property type="entry name" value="WH-like_DNA-bd_sf"/>
</dbReference>
<protein>
    <submittedName>
        <fullName evidence="3">Transcriptional activator domain-containing protein</fullName>
    </submittedName>
</protein>
<name>W0RQM5_9BACT</name>
<dbReference type="GO" id="GO:0006355">
    <property type="term" value="P:regulation of DNA-templated transcription"/>
    <property type="evidence" value="ECO:0007669"/>
    <property type="project" value="InterPro"/>
</dbReference>
<accession>W0RQM5</accession>
<gene>
    <name evidence="3" type="ORF">J421_4311</name>
</gene>
<dbReference type="STRING" id="861299.J421_4311"/>
<dbReference type="PATRIC" id="fig|861299.3.peg.4370"/>
<feature type="compositionally biased region" description="Pro residues" evidence="1">
    <location>
        <begin position="249"/>
        <end position="265"/>
    </location>
</feature>
<organism evidence="3 4">
    <name type="scientific">Gemmatirosa kalamazoonensis</name>
    <dbReference type="NCBI Taxonomy" id="861299"/>
    <lineage>
        <taxon>Bacteria</taxon>
        <taxon>Pseudomonadati</taxon>
        <taxon>Gemmatimonadota</taxon>
        <taxon>Gemmatimonadia</taxon>
        <taxon>Gemmatimonadales</taxon>
        <taxon>Gemmatimonadaceae</taxon>
        <taxon>Gemmatirosa</taxon>
    </lineage>
</organism>
<dbReference type="InterPro" id="IPR005158">
    <property type="entry name" value="BTAD"/>
</dbReference>
<dbReference type="Gene3D" id="1.10.10.10">
    <property type="entry name" value="Winged helix-like DNA-binding domain superfamily/Winged helix DNA-binding domain"/>
    <property type="match status" value="1"/>
</dbReference>
<keyword evidence="4" id="KW-1185">Reference proteome</keyword>